<dbReference type="InterPro" id="IPR007688">
    <property type="entry name" value="Conjugal_tfr_TrbL/VirB6"/>
</dbReference>
<evidence type="ECO:0000313" key="7">
    <source>
        <dbReference type="Proteomes" id="UP000182977"/>
    </source>
</evidence>
<feature type="region of interest" description="Disordered" evidence="4">
    <location>
        <begin position="335"/>
        <end position="506"/>
    </location>
</feature>
<keyword evidence="1 5" id="KW-0812">Transmembrane</keyword>
<feature type="compositionally biased region" description="Low complexity" evidence="4">
    <location>
        <begin position="450"/>
        <end position="470"/>
    </location>
</feature>
<evidence type="ECO:0000256" key="4">
    <source>
        <dbReference type="SAM" id="MobiDB-lite"/>
    </source>
</evidence>
<proteinExistence type="predicted"/>
<dbReference type="EMBL" id="LT629791">
    <property type="protein sequence ID" value="SDU17475.1"/>
    <property type="molecule type" value="Genomic_DNA"/>
</dbReference>
<gene>
    <name evidence="6" type="ORF">SAMN04488563_0429</name>
</gene>
<dbReference type="GO" id="GO:0030255">
    <property type="term" value="P:protein secretion by the type IV secretion system"/>
    <property type="evidence" value="ECO:0007669"/>
    <property type="project" value="InterPro"/>
</dbReference>
<dbReference type="STRING" id="419479.SAMN04488563_0429"/>
<feature type="transmembrane region" description="Helical" evidence="5">
    <location>
        <begin position="276"/>
        <end position="300"/>
    </location>
</feature>
<evidence type="ECO:0000256" key="3">
    <source>
        <dbReference type="ARBA" id="ARBA00023136"/>
    </source>
</evidence>
<keyword evidence="2 5" id="KW-1133">Transmembrane helix</keyword>
<sequence>MIDRGACDLLVISWGCDLVGDAASGMAEDLITAVAAAVFGFAVTLLGWVWTAIEETTTPVTDADWLYEWAGRIFGITLPITVALLILQVITIVLRDGGARDGVGRAVARAGAAVFGTAVSLPVIHLLTSAVDALGTDLTAATFGDMDQVGDRLQQVFATVAVIDQATGGLNYGLLGGGSVIAGAVAFIIFGILLVLGAIAVWGALLVRSMLLYVVIVMGPIAIMGLAWQYTSGWFRSWIAVVNALVWTKLAVMVVFGLGVSAIAGADFGSDGPGAVGVLLSGALMMLMAALVPIACYSFMSFVGDEVHASVLHRGGISAAAAGRAAVARADPAQILRRTSRHGSTADDTDTTTTSDPRASRRPGIISRPAPTADQRQPAPMSATAAGGQARAGDVDGGPDRQEHRPRQTGWWPSSQVGDDTKRQDQGSARNSRASADIADVVDARGERAGGTPRAAATHPAPSHSAPVDVEVADEPPAPEPTHAADRLRAATADAPSAQPHETEHG</sequence>
<evidence type="ECO:0000313" key="6">
    <source>
        <dbReference type="EMBL" id="SDU17475.1"/>
    </source>
</evidence>
<feature type="transmembrane region" description="Helical" evidence="5">
    <location>
        <begin position="73"/>
        <end position="94"/>
    </location>
</feature>
<dbReference type="AlphaFoldDB" id="A0A1H2GD38"/>
<dbReference type="Pfam" id="PF04610">
    <property type="entry name" value="TrbL"/>
    <property type="match status" value="1"/>
</dbReference>
<evidence type="ECO:0000256" key="5">
    <source>
        <dbReference type="SAM" id="Phobius"/>
    </source>
</evidence>
<keyword evidence="7" id="KW-1185">Reference proteome</keyword>
<dbReference type="Proteomes" id="UP000182977">
    <property type="component" value="Chromosome I"/>
</dbReference>
<evidence type="ECO:0000256" key="1">
    <source>
        <dbReference type="ARBA" id="ARBA00022692"/>
    </source>
</evidence>
<feature type="transmembrane region" description="Helical" evidence="5">
    <location>
        <begin position="237"/>
        <end position="264"/>
    </location>
</feature>
<feature type="transmembrane region" description="Helical" evidence="5">
    <location>
        <begin position="30"/>
        <end position="53"/>
    </location>
</feature>
<feature type="transmembrane region" description="Helical" evidence="5">
    <location>
        <begin position="180"/>
        <end position="204"/>
    </location>
</feature>
<protein>
    <submittedName>
        <fullName evidence="6">TrbL/VirB6 plasmid conjugal transfer protein</fullName>
    </submittedName>
</protein>
<keyword evidence="3 5" id="KW-0472">Membrane</keyword>
<dbReference type="OrthoDB" id="5181663at2"/>
<evidence type="ECO:0000256" key="2">
    <source>
        <dbReference type="ARBA" id="ARBA00022989"/>
    </source>
</evidence>
<feature type="transmembrane region" description="Helical" evidence="5">
    <location>
        <begin position="211"/>
        <end position="231"/>
    </location>
</feature>
<name>A0A1H2GD38_9ACTN</name>
<reference evidence="7" key="1">
    <citation type="submission" date="2016-10" db="EMBL/GenBank/DDBJ databases">
        <authorList>
            <person name="Varghese N."/>
            <person name="Submissions S."/>
        </authorList>
    </citation>
    <scope>NUCLEOTIDE SEQUENCE [LARGE SCALE GENOMIC DNA]</scope>
    <source>
        <strain evidence="7">DSM 45079</strain>
    </source>
</reference>
<accession>A0A1H2GD38</accession>
<organism evidence="6 7">
    <name type="scientific">Jiangella alkaliphila</name>
    <dbReference type="NCBI Taxonomy" id="419479"/>
    <lineage>
        <taxon>Bacteria</taxon>
        <taxon>Bacillati</taxon>
        <taxon>Actinomycetota</taxon>
        <taxon>Actinomycetes</taxon>
        <taxon>Jiangellales</taxon>
        <taxon>Jiangellaceae</taxon>
        <taxon>Jiangella</taxon>
    </lineage>
</organism>
<feature type="transmembrane region" description="Helical" evidence="5">
    <location>
        <begin position="106"/>
        <end position="127"/>
    </location>
</feature>
<dbReference type="RefSeq" id="WP_046766638.1">
    <property type="nucleotide sequence ID" value="NZ_KQ061219.1"/>
</dbReference>